<proteinExistence type="predicted"/>
<evidence type="ECO:0000313" key="1">
    <source>
        <dbReference type="EnsemblPlants" id="AUR62037613-RA:cds"/>
    </source>
</evidence>
<reference evidence="1" key="2">
    <citation type="submission" date="2021-03" db="UniProtKB">
        <authorList>
            <consortium name="EnsemblPlants"/>
        </authorList>
    </citation>
    <scope>IDENTIFICATION</scope>
</reference>
<dbReference type="Gramene" id="AUR62037613-RA">
    <property type="protein sequence ID" value="AUR62037613-RA:cds"/>
    <property type="gene ID" value="AUR62037613"/>
</dbReference>
<protein>
    <submittedName>
        <fullName evidence="1">Uncharacterized protein</fullName>
    </submittedName>
</protein>
<evidence type="ECO:0000313" key="2">
    <source>
        <dbReference type="Proteomes" id="UP000596660"/>
    </source>
</evidence>
<dbReference type="Proteomes" id="UP000596660">
    <property type="component" value="Unplaced"/>
</dbReference>
<dbReference type="EnsemblPlants" id="AUR62037613-RA">
    <property type="protein sequence ID" value="AUR62037613-RA:cds"/>
    <property type="gene ID" value="AUR62037613"/>
</dbReference>
<sequence>MRVFEQYGVGLKRETMSLNLAAAAMCPEHEDGTLVELETEVDEEDFMVAFLIVSLGMIVCTTTNSSNLAASLVPTLVVAFVAGEMIGASSQLTGCATQLIDFKQSSIEMDSVWLWWELVFLMIFYLDHLHRVPNRWGVYPRLKVWDFDHLKAVVDEGRRSDEEFGFLPVLDIAYGEDHPLVPRDDGDLELVHSKVANTSVNSMADQVIAYTSCVLFGYGGPSIIECDGMNATQRDCYGVVGPRARLGINNVRMTSILYTKYWGTVEFLNRRKWILIDPSYAIMIKAKEKDYANLARKYCKLLLSNPNDDIRLNQIWMIDSLYPDPYEQHSELVSELVKAIDVLFQLNDPFWELGLVRNGPSMWWACFSCGMLMLGCIKHCARNGPDTSYSLEKNLKKRLFLEDANNSCNELLAKFDEILPKDRVRPRRTLSSQNTL</sequence>
<accession>A0A803MZ36</accession>
<reference evidence="1" key="1">
    <citation type="journal article" date="2017" name="Nature">
        <title>The genome of Chenopodium quinoa.</title>
        <authorList>
            <person name="Jarvis D.E."/>
            <person name="Ho Y.S."/>
            <person name="Lightfoot D.J."/>
            <person name="Schmoeckel S.M."/>
            <person name="Li B."/>
            <person name="Borm T.J.A."/>
            <person name="Ohyanagi H."/>
            <person name="Mineta K."/>
            <person name="Michell C.T."/>
            <person name="Saber N."/>
            <person name="Kharbatia N.M."/>
            <person name="Rupper R.R."/>
            <person name="Sharp A.R."/>
            <person name="Dally N."/>
            <person name="Boughton B.A."/>
            <person name="Woo Y.H."/>
            <person name="Gao G."/>
            <person name="Schijlen E.G.W.M."/>
            <person name="Guo X."/>
            <person name="Momin A.A."/>
            <person name="Negrao S."/>
            <person name="Al-Babili S."/>
            <person name="Gehring C."/>
            <person name="Roessner U."/>
            <person name="Jung C."/>
            <person name="Murphy K."/>
            <person name="Arold S.T."/>
            <person name="Gojobori T."/>
            <person name="van der Linden C.G."/>
            <person name="van Loo E.N."/>
            <person name="Jellen E.N."/>
            <person name="Maughan P.J."/>
            <person name="Tester M."/>
        </authorList>
    </citation>
    <scope>NUCLEOTIDE SEQUENCE [LARGE SCALE GENOMIC DNA]</scope>
    <source>
        <strain evidence="1">cv. PI 614886</strain>
    </source>
</reference>
<name>A0A803MZ36_CHEQI</name>
<organism evidence="1 2">
    <name type="scientific">Chenopodium quinoa</name>
    <name type="common">Quinoa</name>
    <dbReference type="NCBI Taxonomy" id="63459"/>
    <lineage>
        <taxon>Eukaryota</taxon>
        <taxon>Viridiplantae</taxon>
        <taxon>Streptophyta</taxon>
        <taxon>Embryophyta</taxon>
        <taxon>Tracheophyta</taxon>
        <taxon>Spermatophyta</taxon>
        <taxon>Magnoliopsida</taxon>
        <taxon>eudicotyledons</taxon>
        <taxon>Gunneridae</taxon>
        <taxon>Pentapetalae</taxon>
        <taxon>Caryophyllales</taxon>
        <taxon>Chenopodiaceae</taxon>
        <taxon>Chenopodioideae</taxon>
        <taxon>Atripliceae</taxon>
        <taxon>Chenopodium</taxon>
    </lineage>
</organism>
<keyword evidence="2" id="KW-1185">Reference proteome</keyword>
<dbReference type="AlphaFoldDB" id="A0A803MZ36"/>